<sequence length="70" mass="8354">MKNRFLETRIPRNKINACGNENPFGKMKKENNLFDFLMIFVVVFLLFLLFLLSVIVNCVSFYFLPWMRAT</sequence>
<comment type="caution">
    <text evidence="1">The sequence shown here is derived from an EMBL/GenBank/DDBJ whole genome shotgun (WGS) entry which is preliminary data.</text>
</comment>
<proteinExistence type="predicted"/>
<dbReference type="Proteomes" id="UP001055879">
    <property type="component" value="Linkage Group LG11"/>
</dbReference>
<reference evidence="1 2" key="2">
    <citation type="journal article" date="2022" name="Mol. Ecol. Resour.">
        <title>The genomes of chicory, endive, great burdock and yacon provide insights into Asteraceae paleo-polyploidization history and plant inulin production.</title>
        <authorList>
            <person name="Fan W."/>
            <person name="Wang S."/>
            <person name="Wang H."/>
            <person name="Wang A."/>
            <person name="Jiang F."/>
            <person name="Liu H."/>
            <person name="Zhao H."/>
            <person name="Xu D."/>
            <person name="Zhang Y."/>
        </authorList>
    </citation>
    <scope>NUCLEOTIDE SEQUENCE [LARGE SCALE GENOMIC DNA]</scope>
    <source>
        <strain evidence="2">cv. Niubang</strain>
    </source>
</reference>
<dbReference type="EMBL" id="CM042057">
    <property type="protein sequence ID" value="KAI3693267.1"/>
    <property type="molecule type" value="Genomic_DNA"/>
</dbReference>
<name>A0ACB8Z6S7_ARCLA</name>
<evidence type="ECO:0000313" key="1">
    <source>
        <dbReference type="EMBL" id="KAI3693267.1"/>
    </source>
</evidence>
<gene>
    <name evidence="1" type="ORF">L6452_33100</name>
</gene>
<evidence type="ECO:0000313" key="2">
    <source>
        <dbReference type="Proteomes" id="UP001055879"/>
    </source>
</evidence>
<protein>
    <submittedName>
        <fullName evidence="1">Uncharacterized protein</fullName>
    </submittedName>
</protein>
<accession>A0ACB8Z6S7</accession>
<keyword evidence="2" id="KW-1185">Reference proteome</keyword>
<organism evidence="1 2">
    <name type="scientific">Arctium lappa</name>
    <name type="common">Greater burdock</name>
    <name type="synonym">Lappa major</name>
    <dbReference type="NCBI Taxonomy" id="4217"/>
    <lineage>
        <taxon>Eukaryota</taxon>
        <taxon>Viridiplantae</taxon>
        <taxon>Streptophyta</taxon>
        <taxon>Embryophyta</taxon>
        <taxon>Tracheophyta</taxon>
        <taxon>Spermatophyta</taxon>
        <taxon>Magnoliopsida</taxon>
        <taxon>eudicotyledons</taxon>
        <taxon>Gunneridae</taxon>
        <taxon>Pentapetalae</taxon>
        <taxon>asterids</taxon>
        <taxon>campanulids</taxon>
        <taxon>Asterales</taxon>
        <taxon>Asteraceae</taxon>
        <taxon>Carduoideae</taxon>
        <taxon>Cardueae</taxon>
        <taxon>Arctiinae</taxon>
        <taxon>Arctium</taxon>
    </lineage>
</organism>
<reference evidence="2" key="1">
    <citation type="journal article" date="2022" name="Mol. Ecol. Resour.">
        <title>The genomes of chicory, endive, great burdock and yacon provide insights into Asteraceae palaeo-polyploidization history and plant inulin production.</title>
        <authorList>
            <person name="Fan W."/>
            <person name="Wang S."/>
            <person name="Wang H."/>
            <person name="Wang A."/>
            <person name="Jiang F."/>
            <person name="Liu H."/>
            <person name="Zhao H."/>
            <person name="Xu D."/>
            <person name="Zhang Y."/>
        </authorList>
    </citation>
    <scope>NUCLEOTIDE SEQUENCE [LARGE SCALE GENOMIC DNA]</scope>
    <source>
        <strain evidence="2">cv. Niubang</strain>
    </source>
</reference>